<feature type="domain" description="Superoxide dismutase copper/zinc binding" evidence="3">
    <location>
        <begin position="65"/>
        <end position="189"/>
    </location>
</feature>
<dbReference type="Pfam" id="PF00080">
    <property type="entry name" value="Sod_Cu"/>
    <property type="match status" value="1"/>
</dbReference>
<name>A0ABX1SCM6_9PSEU</name>
<feature type="signal peptide" evidence="2">
    <location>
        <begin position="1"/>
        <end position="24"/>
    </location>
</feature>
<evidence type="ECO:0000256" key="1">
    <source>
        <dbReference type="ARBA" id="ARBA00010457"/>
    </source>
</evidence>
<dbReference type="Proteomes" id="UP000820669">
    <property type="component" value="Unassembled WGS sequence"/>
</dbReference>
<reference evidence="4 5" key="1">
    <citation type="submission" date="2020-04" db="EMBL/GenBank/DDBJ databases">
        <authorList>
            <person name="Klaysubun C."/>
            <person name="Duangmal K."/>
            <person name="Lipun K."/>
        </authorList>
    </citation>
    <scope>NUCLEOTIDE SEQUENCE [LARGE SCALE GENOMIC DNA]</scope>
    <source>
        <strain evidence="4 5">K10HN5</strain>
    </source>
</reference>
<comment type="similarity">
    <text evidence="1">Belongs to the Cu-Zn superoxide dismutase family.</text>
</comment>
<accession>A0ABX1SCM6</accession>
<evidence type="ECO:0000313" key="4">
    <source>
        <dbReference type="EMBL" id="NMH98627.1"/>
    </source>
</evidence>
<organism evidence="4 5">
    <name type="scientific">Pseudonocardia acidicola</name>
    <dbReference type="NCBI Taxonomy" id="2724939"/>
    <lineage>
        <taxon>Bacteria</taxon>
        <taxon>Bacillati</taxon>
        <taxon>Actinomycetota</taxon>
        <taxon>Actinomycetes</taxon>
        <taxon>Pseudonocardiales</taxon>
        <taxon>Pseudonocardiaceae</taxon>
        <taxon>Pseudonocardia</taxon>
    </lineage>
</organism>
<comment type="caution">
    <text evidence="4">The sequence shown here is derived from an EMBL/GenBank/DDBJ whole genome shotgun (WGS) entry which is preliminary data.</text>
</comment>
<keyword evidence="5" id="KW-1185">Reference proteome</keyword>
<dbReference type="SUPFAM" id="SSF49329">
    <property type="entry name" value="Cu,Zn superoxide dismutase-like"/>
    <property type="match status" value="1"/>
</dbReference>
<evidence type="ECO:0000259" key="3">
    <source>
        <dbReference type="Pfam" id="PF00080"/>
    </source>
</evidence>
<dbReference type="EMBL" id="JAAXLA010000025">
    <property type="protein sequence ID" value="NMH98627.1"/>
    <property type="molecule type" value="Genomic_DNA"/>
</dbReference>
<dbReference type="InterPro" id="IPR036423">
    <property type="entry name" value="SOD-like_Cu/Zn_dom_sf"/>
</dbReference>
<dbReference type="RefSeq" id="WP_169382075.1">
    <property type="nucleotide sequence ID" value="NZ_JAAXLA010000025.1"/>
</dbReference>
<dbReference type="PROSITE" id="PS51257">
    <property type="entry name" value="PROKAR_LIPOPROTEIN"/>
    <property type="match status" value="1"/>
</dbReference>
<feature type="chain" id="PRO_5045461162" evidence="2">
    <location>
        <begin position="25"/>
        <end position="193"/>
    </location>
</feature>
<protein>
    <submittedName>
        <fullName evidence="4">Superoxide dismutase family protein</fullName>
    </submittedName>
</protein>
<gene>
    <name evidence="4" type="ORF">HF526_15125</name>
</gene>
<dbReference type="InterPro" id="IPR001424">
    <property type="entry name" value="SOD_Cu_Zn_dom"/>
</dbReference>
<evidence type="ECO:0000256" key="2">
    <source>
        <dbReference type="SAM" id="SignalP"/>
    </source>
</evidence>
<evidence type="ECO:0000313" key="5">
    <source>
        <dbReference type="Proteomes" id="UP000820669"/>
    </source>
</evidence>
<sequence>MRDYRLCAPLLLSALVLTGCSAQADQASAETANSTIRATQVQATFATGSGTAITYAPDLVPVGATAEVTSTSGDGKATVTLELSGLLPDRRYGAHAHTNRCGAAPADAGAHFQHVKDPAAPSVDPAYANPQNEIWLDFQTDAEGKATATSTVAWEFTDQAHPRSVVVHAERTATEPGKAGTAGDRAACVSVDF</sequence>
<keyword evidence="2" id="KW-0732">Signal</keyword>
<dbReference type="Gene3D" id="2.60.40.200">
    <property type="entry name" value="Superoxide dismutase, copper/zinc binding domain"/>
    <property type="match status" value="1"/>
</dbReference>
<proteinExistence type="inferred from homology"/>